<dbReference type="GO" id="GO:0006171">
    <property type="term" value="P:cAMP biosynthetic process"/>
    <property type="evidence" value="ECO:0007669"/>
    <property type="project" value="TreeGrafter"/>
</dbReference>
<keyword evidence="1" id="KW-1133">Transmembrane helix</keyword>
<proteinExistence type="predicted"/>
<dbReference type="Pfam" id="PF00211">
    <property type="entry name" value="Guanylate_cyc"/>
    <property type="match status" value="1"/>
</dbReference>
<dbReference type="InterPro" id="IPR001054">
    <property type="entry name" value="A/G_cyclase"/>
</dbReference>
<dbReference type="PROSITE" id="PS50885">
    <property type="entry name" value="HAMP"/>
    <property type="match status" value="1"/>
</dbReference>
<feature type="domain" description="Guanylate cyclase" evidence="2">
    <location>
        <begin position="315"/>
        <end position="453"/>
    </location>
</feature>
<gene>
    <name evidence="4" type="ORF">SAMN05216337_100820</name>
</gene>
<keyword evidence="1" id="KW-0472">Membrane</keyword>
<dbReference type="GO" id="GO:0035556">
    <property type="term" value="P:intracellular signal transduction"/>
    <property type="evidence" value="ECO:0007669"/>
    <property type="project" value="InterPro"/>
</dbReference>
<evidence type="ECO:0000259" key="2">
    <source>
        <dbReference type="PROSITE" id="PS50125"/>
    </source>
</evidence>
<dbReference type="PANTHER" id="PTHR43081">
    <property type="entry name" value="ADENYLATE CYCLASE, TERMINAL-DIFFERENTIATION SPECIFIC-RELATED"/>
    <property type="match status" value="1"/>
</dbReference>
<dbReference type="CDD" id="cd07302">
    <property type="entry name" value="CHD"/>
    <property type="match status" value="1"/>
</dbReference>
<accession>A0A1G6SBL2</accession>
<dbReference type="InterPro" id="IPR003660">
    <property type="entry name" value="HAMP_dom"/>
</dbReference>
<dbReference type="Proteomes" id="UP000199245">
    <property type="component" value="Unassembled WGS sequence"/>
</dbReference>
<dbReference type="InterPro" id="IPR050697">
    <property type="entry name" value="Adenylyl/Guanylyl_Cyclase_3/4"/>
</dbReference>
<dbReference type="CDD" id="cd06225">
    <property type="entry name" value="HAMP"/>
    <property type="match status" value="1"/>
</dbReference>
<dbReference type="GO" id="GO:0016020">
    <property type="term" value="C:membrane"/>
    <property type="evidence" value="ECO:0007669"/>
    <property type="project" value="InterPro"/>
</dbReference>
<dbReference type="SUPFAM" id="SSF158472">
    <property type="entry name" value="HAMP domain-like"/>
    <property type="match status" value="1"/>
</dbReference>
<dbReference type="PANTHER" id="PTHR43081:SF1">
    <property type="entry name" value="ADENYLATE CYCLASE, TERMINAL-DIFFERENTIATION SPECIFIC"/>
    <property type="match status" value="1"/>
</dbReference>
<dbReference type="SMART" id="SM00304">
    <property type="entry name" value="HAMP"/>
    <property type="match status" value="1"/>
</dbReference>
<feature type="domain" description="HAMP" evidence="3">
    <location>
        <begin position="229"/>
        <end position="281"/>
    </location>
</feature>
<evidence type="ECO:0000313" key="5">
    <source>
        <dbReference type="Proteomes" id="UP000199245"/>
    </source>
</evidence>
<dbReference type="SUPFAM" id="SSF55073">
    <property type="entry name" value="Nucleotide cyclase"/>
    <property type="match status" value="1"/>
</dbReference>
<feature type="transmembrane region" description="Helical" evidence="1">
    <location>
        <begin position="205"/>
        <end position="227"/>
    </location>
</feature>
<dbReference type="EMBL" id="FMZW01000008">
    <property type="protein sequence ID" value="SDD13596.1"/>
    <property type="molecule type" value="Genomic_DNA"/>
</dbReference>
<reference evidence="4 5" key="1">
    <citation type="submission" date="2016-10" db="EMBL/GenBank/DDBJ databases">
        <authorList>
            <person name="de Groot N.N."/>
        </authorList>
    </citation>
    <scope>NUCLEOTIDE SEQUENCE [LARGE SCALE GENOMIC DNA]</scope>
    <source>
        <strain evidence="4 5">R5</strain>
    </source>
</reference>
<name>A0A1G6SBL2_9BRAD</name>
<dbReference type="Pfam" id="PF00672">
    <property type="entry name" value="HAMP"/>
    <property type="match status" value="1"/>
</dbReference>
<dbReference type="InterPro" id="IPR029787">
    <property type="entry name" value="Nucleotide_cyclase"/>
</dbReference>
<organism evidence="4 5">
    <name type="scientific">Bradyrhizobium brasilense</name>
    <dbReference type="NCBI Taxonomy" id="1419277"/>
    <lineage>
        <taxon>Bacteria</taxon>
        <taxon>Pseudomonadati</taxon>
        <taxon>Pseudomonadota</taxon>
        <taxon>Alphaproteobacteria</taxon>
        <taxon>Hyphomicrobiales</taxon>
        <taxon>Nitrobacteraceae</taxon>
        <taxon>Bradyrhizobium</taxon>
    </lineage>
</organism>
<dbReference type="Gene3D" id="3.30.70.1230">
    <property type="entry name" value="Nucleotide cyclase"/>
    <property type="match status" value="1"/>
</dbReference>
<evidence type="ECO:0000256" key="1">
    <source>
        <dbReference type="SAM" id="Phobius"/>
    </source>
</evidence>
<keyword evidence="1" id="KW-0812">Transmembrane</keyword>
<dbReference type="RefSeq" id="WP_092082207.1">
    <property type="nucleotide sequence ID" value="NZ_FMZW01000008.1"/>
</dbReference>
<dbReference type="Gene3D" id="6.10.340.10">
    <property type="match status" value="1"/>
</dbReference>
<evidence type="ECO:0000313" key="4">
    <source>
        <dbReference type="EMBL" id="SDD13596.1"/>
    </source>
</evidence>
<sequence>MFRNSIRQKIVGIAAGLIILAVITSLLSMVMAGQVGHLLDELTNRYIPAYGHLARVNIRALERSLAMRRMMMAKMQAPAEDSGYESARKAFEEIEPLIKREADAARALIDAIIADPSTPSDNAALGRLDDRIDNAVNDLLMRLNAENKTLLEQIDAKDFAAAKATTLRADALRDDFNTRIEGIRADMLAQVASAAAKVMSAQQRAIIISGVVTAIAAILGFVFAMLVGSGITRPVMRLLESTREVEAGRLDGAITITTQDEIGQLSAAFNRMIETLRHNQRIRETFGRYINPRIAEGLLEQPAIAATEGQRRVMTVMFCDMKGFTSLSEGVTPSGLVKIMNLYLSTMSAPVHAHRGIIDKYIGDAIMAYWGAPFVEEAEQTHLAALAAIDMIGQVNQLRKDLPELLGVRVIPADCDIRIGIATGEALVGSIGSEFMMSYTVLGDTVNLASRLEGANKFYGSRSLISEATAAACAATIELREIDRLVVMGQTQPVAVFEILGKKDELTPAQIELRQRYADGLAAYRDRRWHEAEQAFAAALAAAPGDGPSVAMKARVAAFQQNPPAADWDGAWHLERK</sequence>
<dbReference type="GO" id="GO:0004016">
    <property type="term" value="F:adenylate cyclase activity"/>
    <property type="evidence" value="ECO:0007669"/>
    <property type="project" value="UniProtKB-ARBA"/>
</dbReference>
<protein>
    <submittedName>
        <fullName evidence="4">Adenylate cyclase</fullName>
    </submittedName>
</protein>
<evidence type="ECO:0000259" key="3">
    <source>
        <dbReference type="PROSITE" id="PS50885"/>
    </source>
</evidence>
<dbReference type="AlphaFoldDB" id="A0A1G6SBL2"/>
<dbReference type="PROSITE" id="PS50125">
    <property type="entry name" value="GUANYLATE_CYCLASE_2"/>
    <property type="match status" value="1"/>
</dbReference>
<dbReference type="SMART" id="SM00044">
    <property type="entry name" value="CYCc"/>
    <property type="match status" value="1"/>
</dbReference>